<comment type="similarity">
    <text evidence="4">Belongs to the D-isomer specific 2-hydroxyacid dehydrogenase family.</text>
</comment>
<evidence type="ECO:0000256" key="4">
    <source>
        <dbReference type="RuleBase" id="RU003719"/>
    </source>
</evidence>
<evidence type="ECO:0000313" key="8">
    <source>
        <dbReference type="Proteomes" id="UP000245390"/>
    </source>
</evidence>
<dbReference type="InterPro" id="IPR006139">
    <property type="entry name" value="D-isomer_2_OHA_DH_cat_dom"/>
</dbReference>
<dbReference type="PROSITE" id="PS00065">
    <property type="entry name" value="D_2_HYDROXYACID_DH_1"/>
    <property type="match status" value="1"/>
</dbReference>
<sequence>MTVPKRDILVMHWLRPIAMTQLEAAYTLHRYDEAADRDAFLAEFGPRCVGIATNGHAPLTKNDLQHLPKVEIVACSSAGFEPIDVDALRERGIAFTNTSAALLDDVADTALMLTIAARRHLVRAHAYVERGDWGRKGMYPLLSTMRGKKAGIVGLGNIGRAIAARFEPLGLEIGYTSRSRKPGTYRYFPQVRDLAEWSDILAVVVPGGAETDNMIDGPVLEALGPEGTLVNVARGSVVDEPALIEALTSGKLGSAALDVFWNEPHVDPALSSLPNVTLYPHHASGTEETRDAMAQLVVDNLAAHFAGKPLLTPVHDLPAQSR</sequence>
<evidence type="ECO:0000256" key="3">
    <source>
        <dbReference type="ARBA" id="ARBA00023027"/>
    </source>
</evidence>
<organism evidence="7 8">
    <name type="scientific">Silicimonas algicola</name>
    <dbReference type="NCBI Taxonomy" id="1826607"/>
    <lineage>
        <taxon>Bacteria</taxon>
        <taxon>Pseudomonadati</taxon>
        <taxon>Pseudomonadota</taxon>
        <taxon>Alphaproteobacteria</taxon>
        <taxon>Rhodobacterales</taxon>
        <taxon>Paracoccaceae</taxon>
    </lineage>
</organism>
<comment type="caution">
    <text evidence="7">The sequence shown here is derived from an EMBL/GenBank/DDBJ whole genome shotgun (WGS) entry which is preliminary data.</text>
</comment>
<dbReference type="InterPro" id="IPR050223">
    <property type="entry name" value="D-isomer_2-hydroxyacid_DH"/>
</dbReference>
<dbReference type="Gene3D" id="3.40.50.720">
    <property type="entry name" value="NAD(P)-binding Rossmann-like Domain"/>
    <property type="match status" value="2"/>
</dbReference>
<keyword evidence="1" id="KW-0521">NADP</keyword>
<reference evidence="7 8" key="1">
    <citation type="submission" date="2018-05" db="EMBL/GenBank/DDBJ databases">
        <title>Genomic Encyclopedia of Type Strains, Phase IV (KMG-IV): sequencing the most valuable type-strain genomes for metagenomic binning, comparative biology and taxonomic classification.</title>
        <authorList>
            <person name="Goeker M."/>
        </authorList>
    </citation>
    <scope>NUCLEOTIDE SEQUENCE [LARGE SCALE GENOMIC DNA]</scope>
    <source>
        <strain evidence="7 8">DSM 103371</strain>
    </source>
</reference>
<evidence type="ECO:0000259" key="5">
    <source>
        <dbReference type="Pfam" id="PF00389"/>
    </source>
</evidence>
<evidence type="ECO:0000256" key="1">
    <source>
        <dbReference type="ARBA" id="ARBA00022857"/>
    </source>
</evidence>
<feature type="domain" description="D-isomer specific 2-hydroxyacid dehydrogenase catalytic" evidence="5">
    <location>
        <begin position="8"/>
        <end position="314"/>
    </location>
</feature>
<proteinExistence type="inferred from homology"/>
<keyword evidence="2 4" id="KW-0560">Oxidoreductase</keyword>
<dbReference type="GO" id="GO:0016618">
    <property type="term" value="F:hydroxypyruvate reductase [NAD(P)H] activity"/>
    <property type="evidence" value="ECO:0007669"/>
    <property type="project" value="TreeGrafter"/>
</dbReference>
<name>A0A316G5D0_9RHOB</name>
<gene>
    <name evidence="7" type="ORF">C8D95_106229</name>
</gene>
<dbReference type="Pfam" id="PF02826">
    <property type="entry name" value="2-Hacid_dh_C"/>
    <property type="match status" value="1"/>
</dbReference>
<dbReference type="EMBL" id="QGGV01000006">
    <property type="protein sequence ID" value="PWK55833.1"/>
    <property type="molecule type" value="Genomic_DNA"/>
</dbReference>
<feature type="domain" description="D-isomer specific 2-hydroxyacid dehydrogenase NAD-binding" evidence="6">
    <location>
        <begin position="111"/>
        <end position="283"/>
    </location>
</feature>
<evidence type="ECO:0000259" key="6">
    <source>
        <dbReference type="Pfam" id="PF02826"/>
    </source>
</evidence>
<dbReference type="InterPro" id="IPR006140">
    <property type="entry name" value="D-isomer_DH_NAD-bd"/>
</dbReference>
<dbReference type="SUPFAM" id="SSF52283">
    <property type="entry name" value="Formate/glycerate dehydrogenase catalytic domain-like"/>
    <property type="match status" value="1"/>
</dbReference>
<dbReference type="PANTHER" id="PTHR10996:SF178">
    <property type="entry name" value="2-HYDROXYACID DEHYDROGENASE YGL185C-RELATED"/>
    <property type="match status" value="1"/>
</dbReference>
<dbReference type="Pfam" id="PF00389">
    <property type="entry name" value="2-Hacid_dh"/>
    <property type="match status" value="1"/>
</dbReference>
<dbReference type="RefSeq" id="WP_241239696.1">
    <property type="nucleotide sequence ID" value="NZ_CP034588.1"/>
</dbReference>
<dbReference type="AlphaFoldDB" id="A0A316G5D0"/>
<dbReference type="GO" id="GO:0051287">
    <property type="term" value="F:NAD binding"/>
    <property type="evidence" value="ECO:0007669"/>
    <property type="project" value="InterPro"/>
</dbReference>
<dbReference type="Proteomes" id="UP000245390">
    <property type="component" value="Unassembled WGS sequence"/>
</dbReference>
<dbReference type="SUPFAM" id="SSF51735">
    <property type="entry name" value="NAD(P)-binding Rossmann-fold domains"/>
    <property type="match status" value="1"/>
</dbReference>
<dbReference type="InterPro" id="IPR029752">
    <property type="entry name" value="D-isomer_DH_CS1"/>
</dbReference>
<accession>A0A316G5D0</accession>
<evidence type="ECO:0000256" key="2">
    <source>
        <dbReference type="ARBA" id="ARBA00023002"/>
    </source>
</evidence>
<dbReference type="GO" id="GO:0030267">
    <property type="term" value="F:glyoxylate reductase (NADPH) activity"/>
    <property type="evidence" value="ECO:0007669"/>
    <property type="project" value="TreeGrafter"/>
</dbReference>
<dbReference type="CDD" id="cd12156">
    <property type="entry name" value="HPPR"/>
    <property type="match status" value="1"/>
</dbReference>
<keyword evidence="8" id="KW-1185">Reference proteome</keyword>
<evidence type="ECO:0000313" key="7">
    <source>
        <dbReference type="EMBL" id="PWK55833.1"/>
    </source>
</evidence>
<dbReference type="FunFam" id="3.40.50.720:FF:000213">
    <property type="entry name" value="Putative 2-hydroxyacid dehydrogenase"/>
    <property type="match status" value="1"/>
</dbReference>
<dbReference type="PANTHER" id="PTHR10996">
    <property type="entry name" value="2-HYDROXYACID DEHYDROGENASE-RELATED"/>
    <property type="match status" value="1"/>
</dbReference>
<protein>
    <submittedName>
        <fullName evidence="7">Lactate dehydrogenase-like 2-hydroxyacid dehydrogenase</fullName>
    </submittedName>
</protein>
<keyword evidence="3" id="KW-0520">NAD</keyword>
<dbReference type="GO" id="GO:0005829">
    <property type="term" value="C:cytosol"/>
    <property type="evidence" value="ECO:0007669"/>
    <property type="project" value="TreeGrafter"/>
</dbReference>
<dbReference type="InterPro" id="IPR036291">
    <property type="entry name" value="NAD(P)-bd_dom_sf"/>
</dbReference>